<dbReference type="AlphaFoldDB" id="A0A7X6MU38"/>
<feature type="signal peptide" evidence="1">
    <location>
        <begin position="1"/>
        <end position="27"/>
    </location>
</feature>
<keyword evidence="1" id="KW-0732">Signal</keyword>
<organism evidence="3 4">
    <name type="scientific">Mycolicibacterium septicum DSM 44393</name>
    <dbReference type="NCBI Taxonomy" id="1341646"/>
    <lineage>
        <taxon>Bacteria</taxon>
        <taxon>Bacillati</taxon>
        <taxon>Actinomycetota</taxon>
        <taxon>Actinomycetes</taxon>
        <taxon>Mycobacteriales</taxon>
        <taxon>Mycobacteriaceae</taxon>
        <taxon>Mycolicibacterium</taxon>
    </lineage>
</organism>
<protein>
    <submittedName>
        <fullName evidence="3">DUF732 domain-containing protein</fullName>
    </submittedName>
</protein>
<name>A0A7X6MU38_9MYCO</name>
<gene>
    <name evidence="3" type="ORF">HGA11_28510</name>
</gene>
<evidence type="ECO:0000313" key="3">
    <source>
        <dbReference type="EMBL" id="NKZ14927.1"/>
    </source>
</evidence>
<dbReference type="EMBL" id="JAAXPJ010000015">
    <property type="protein sequence ID" value="NKZ14927.1"/>
    <property type="molecule type" value="Genomic_DNA"/>
</dbReference>
<dbReference type="Proteomes" id="UP000518188">
    <property type="component" value="Unassembled WGS sequence"/>
</dbReference>
<reference evidence="3 4" key="1">
    <citation type="submission" date="2020-04" db="EMBL/GenBank/DDBJ databases">
        <title>MicrobeNet Type strains.</title>
        <authorList>
            <person name="Nicholson A.C."/>
        </authorList>
    </citation>
    <scope>NUCLEOTIDE SEQUENCE [LARGE SCALE GENOMIC DNA]</scope>
    <source>
        <strain evidence="3 4">ATCC 700731</strain>
    </source>
</reference>
<evidence type="ECO:0000259" key="2">
    <source>
        <dbReference type="Pfam" id="PF05305"/>
    </source>
</evidence>
<proteinExistence type="predicted"/>
<evidence type="ECO:0000313" key="4">
    <source>
        <dbReference type="Proteomes" id="UP000518188"/>
    </source>
</evidence>
<dbReference type="Pfam" id="PF05305">
    <property type="entry name" value="DUF732"/>
    <property type="match status" value="1"/>
</dbReference>
<feature type="domain" description="DUF732" evidence="2">
    <location>
        <begin position="43"/>
        <end position="101"/>
    </location>
</feature>
<feature type="chain" id="PRO_5030560369" evidence="1">
    <location>
        <begin position="28"/>
        <end position="118"/>
    </location>
</feature>
<comment type="caution">
    <text evidence="3">The sequence shown here is derived from an EMBL/GenBank/DDBJ whole genome shotgun (WGS) entry which is preliminary data.</text>
</comment>
<accession>A0A7X6MU38</accession>
<evidence type="ECO:0000256" key="1">
    <source>
        <dbReference type="SAM" id="SignalP"/>
    </source>
</evidence>
<dbReference type="InterPro" id="IPR007969">
    <property type="entry name" value="DUF732"/>
</dbReference>
<sequence>MGTVIRCGGAAVLTAVAVMLTAHPAVAKPAPDIEFTYNVAFRRHYQFPNNDAVGYGRSICDAVQRGDAYGVVVADVRTAVTPNDEESVNYLISNAVDILCPAQIWQLRESSVGYQPRR</sequence>